<dbReference type="SUPFAM" id="SSF109854">
    <property type="entry name" value="DinB/YfiT-like putative metalloenzymes"/>
    <property type="match status" value="1"/>
</dbReference>
<dbReference type="EMBL" id="QXEC01000006">
    <property type="protein sequence ID" value="RIV39437.1"/>
    <property type="molecule type" value="Genomic_DNA"/>
</dbReference>
<dbReference type="InterPro" id="IPR024344">
    <property type="entry name" value="MDMPI_metal-binding"/>
</dbReference>
<evidence type="ECO:0000259" key="1">
    <source>
        <dbReference type="Pfam" id="PF11716"/>
    </source>
</evidence>
<sequence>MACVACYRRSYLDGVAAVAEVCAGYQPADWARTGPCAPWSSLDVLRHLHATAQESVTGHREILRSGPKELMTSAELAAFNARSLVLLPVVAPPVALRSFKAAATRYLRVASAIPDLPSYTFRGRTWDARCSIGVLAVEWHLHAWDLATTVGRAYHPREPALLADAFRGGMAYLDPPAADDWPGLLRAAGRTLRVTHPV</sequence>
<dbReference type="Pfam" id="PF11716">
    <property type="entry name" value="MDMPI_N"/>
    <property type="match status" value="1"/>
</dbReference>
<dbReference type="Proteomes" id="UP000283832">
    <property type="component" value="Unassembled WGS sequence"/>
</dbReference>
<reference evidence="2 3" key="1">
    <citation type="submission" date="2018-08" db="EMBL/GenBank/DDBJ databases">
        <title>Jishengella sp. nov., isolated from a root of Azadirachta indica A. Juss. var. siamensis Valenton.</title>
        <authorList>
            <person name="Kuncharoen N."/>
            <person name="Tanasupawat S."/>
            <person name="Kudo T."/>
            <person name="Ohkuma M."/>
        </authorList>
    </citation>
    <scope>NUCLEOTIDE SEQUENCE [LARGE SCALE GENOMIC DNA]</scope>
    <source>
        <strain evidence="2 3">AZ1-13</strain>
    </source>
</reference>
<organism evidence="2 3">
    <name type="scientific">Micromonospora radicis</name>
    <dbReference type="NCBI Taxonomy" id="1894971"/>
    <lineage>
        <taxon>Bacteria</taxon>
        <taxon>Bacillati</taxon>
        <taxon>Actinomycetota</taxon>
        <taxon>Actinomycetes</taxon>
        <taxon>Micromonosporales</taxon>
        <taxon>Micromonosporaceae</taxon>
        <taxon>Micromonospora</taxon>
    </lineage>
</organism>
<dbReference type="InterPro" id="IPR034660">
    <property type="entry name" value="DinB/YfiT-like"/>
</dbReference>
<dbReference type="GO" id="GO:0046872">
    <property type="term" value="F:metal ion binding"/>
    <property type="evidence" value="ECO:0007669"/>
    <property type="project" value="InterPro"/>
</dbReference>
<evidence type="ECO:0000313" key="3">
    <source>
        <dbReference type="Proteomes" id="UP000283832"/>
    </source>
</evidence>
<evidence type="ECO:0000313" key="2">
    <source>
        <dbReference type="EMBL" id="RIV39437.1"/>
    </source>
</evidence>
<protein>
    <recommendedName>
        <fullName evidence="1">Mycothiol-dependent maleylpyruvate isomerase metal-binding domain-containing protein</fullName>
    </recommendedName>
</protein>
<feature type="domain" description="Mycothiol-dependent maleylpyruvate isomerase metal-binding" evidence="1">
    <location>
        <begin position="14"/>
        <end position="147"/>
    </location>
</feature>
<dbReference type="RefSeq" id="WP_119574269.1">
    <property type="nucleotide sequence ID" value="NZ_QXEC01000006.1"/>
</dbReference>
<name>A0A418MX74_9ACTN</name>
<keyword evidence="3" id="KW-1185">Reference proteome</keyword>
<gene>
    <name evidence="2" type="ORF">D2L64_08960</name>
</gene>
<proteinExistence type="predicted"/>
<accession>A0A418MX74</accession>
<comment type="caution">
    <text evidence="2">The sequence shown here is derived from an EMBL/GenBank/DDBJ whole genome shotgun (WGS) entry which is preliminary data.</text>
</comment>
<dbReference type="OrthoDB" id="5185819at2"/>
<dbReference type="Gene3D" id="1.20.120.450">
    <property type="entry name" value="dinb family like domain"/>
    <property type="match status" value="1"/>
</dbReference>
<dbReference type="AlphaFoldDB" id="A0A418MX74"/>